<dbReference type="SUPFAM" id="SSF46955">
    <property type="entry name" value="Putative DNA-binding domain"/>
    <property type="match status" value="1"/>
</dbReference>
<name>A0A075NSH9_9ALTE</name>
<gene>
    <name evidence="5" type="ORF">EP13_01565</name>
</gene>
<dbReference type="RefSeq" id="WP_044055666.1">
    <property type="nucleotide sequence ID" value="NZ_CBCSKJ010000005.1"/>
</dbReference>
<dbReference type="EMBL" id="CP008849">
    <property type="protein sequence ID" value="AIF97494.1"/>
    <property type="molecule type" value="Genomic_DNA"/>
</dbReference>
<dbReference type="KEGG" id="aal:EP13_01565"/>
<keyword evidence="3" id="KW-0804">Transcription</keyword>
<organism evidence="5 6">
    <name type="scientific">Alteromonas australica</name>
    <dbReference type="NCBI Taxonomy" id="589873"/>
    <lineage>
        <taxon>Bacteria</taxon>
        <taxon>Pseudomonadati</taxon>
        <taxon>Pseudomonadota</taxon>
        <taxon>Gammaproteobacteria</taxon>
        <taxon>Alteromonadales</taxon>
        <taxon>Alteromonadaceae</taxon>
        <taxon>Alteromonas/Salinimonas group</taxon>
        <taxon>Alteromonas</taxon>
    </lineage>
</organism>
<accession>A0A075NSH9</accession>
<dbReference type="Proteomes" id="UP000056090">
    <property type="component" value="Chromosome"/>
</dbReference>
<evidence type="ECO:0000313" key="6">
    <source>
        <dbReference type="Proteomes" id="UP000056090"/>
    </source>
</evidence>
<dbReference type="CDD" id="cd04787">
    <property type="entry name" value="HTH_HMRTR_unk"/>
    <property type="match status" value="1"/>
</dbReference>
<evidence type="ECO:0000259" key="4">
    <source>
        <dbReference type="PROSITE" id="PS50937"/>
    </source>
</evidence>
<dbReference type="Pfam" id="PF13411">
    <property type="entry name" value="MerR_1"/>
    <property type="match status" value="1"/>
</dbReference>
<protein>
    <submittedName>
        <fullName evidence="5">MerR family transcriptional regulator</fullName>
    </submittedName>
</protein>
<dbReference type="InterPro" id="IPR000551">
    <property type="entry name" value="MerR-type_HTH_dom"/>
</dbReference>
<evidence type="ECO:0000256" key="3">
    <source>
        <dbReference type="ARBA" id="ARBA00023163"/>
    </source>
</evidence>
<feature type="domain" description="HTH merR-type" evidence="4">
    <location>
        <begin position="1"/>
        <end position="68"/>
    </location>
</feature>
<evidence type="ECO:0000313" key="5">
    <source>
        <dbReference type="EMBL" id="AIF97494.1"/>
    </source>
</evidence>
<keyword evidence="2" id="KW-0238">DNA-binding</keyword>
<reference evidence="5 6" key="1">
    <citation type="submission" date="2014-06" db="EMBL/GenBank/DDBJ databases">
        <title>Genomes of Alteromonas australica, a world apart.</title>
        <authorList>
            <person name="Gonzaga A."/>
            <person name="Lopez-Perez M."/>
            <person name="Rodriguez-Valera F."/>
        </authorList>
    </citation>
    <scope>NUCLEOTIDE SEQUENCE [LARGE SCALE GENOMIC DNA]</scope>
    <source>
        <strain evidence="5 6">H 17</strain>
    </source>
</reference>
<dbReference type="InterPro" id="IPR047057">
    <property type="entry name" value="MerR_fam"/>
</dbReference>
<keyword evidence="6" id="KW-1185">Reference proteome</keyword>
<dbReference type="GeneID" id="78253632"/>
<dbReference type="SMART" id="SM00422">
    <property type="entry name" value="HTH_MERR"/>
    <property type="match status" value="1"/>
</dbReference>
<dbReference type="PANTHER" id="PTHR30204">
    <property type="entry name" value="REDOX-CYCLING DRUG-SENSING TRANSCRIPTIONAL ACTIVATOR SOXR"/>
    <property type="match status" value="1"/>
</dbReference>
<dbReference type="PRINTS" id="PR00040">
    <property type="entry name" value="HTHMERR"/>
</dbReference>
<dbReference type="GO" id="GO:0003700">
    <property type="term" value="F:DNA-binding transcription factor activity"/>
    <property type="evidence" value="ECO:0007669"/>
    <property type="project" value="InterPro"/>
</dbReference>
<evidence type="ECO:0000256" key="1">
    <source>
        <dbReference type="ARBA" id="ARBA00023015"/>
    </source>
</evidence>
<sequence length="136" mass="15862">MRVKQIADALEISADSVRYYTRIGFLVPSKSHNGYKYYRPADVTRLRFILSARSLGFSINDIKEILFTSSQTNAPCPTVRRLIEQRLKETEQRYQDMHELRLRMRKAISEWENTPDQHPTADTICHLIEGFTALKS</sequence>
<dbReference type="PANTHER" id="PTHR30204:SF94">
    <property type="entry name" value="HEAVY METAL-DEPENDENT TRANSCRIPTIONAL REGULATOR HI_0293-RELATED"/>
    <property type="match status" value="1"/>
</dbReference>
<dbReference type="Gene3D" id="1.10.1660.10">
    <property type="match status" value="1"/>
</dbReference>
<keyword evidence="1" id="KW-0805">Transcription regulation</keyword>
<dbReference type="PROSITE" id="PS50937">
    <property type="entry name" value="HTH_MERR_2"/>
    <property type="match status" value="1"/>
</dbReference>
<dbReference type="GO" id="GO:0003677">
    <property type="term" value="F:DNA binding"/>
    <property type="evidence" value="ECO:0007669"/>
    <property type="project" value="UniProtKB-KW"/>
</dbReference>
<dbReference type="AlphaFoldDB" id="A0A075NSH9"/>
<dbReference type="InterPro" id="IPR009061">
    <property type="entry name" value="DNA-bd_dom_put_sf"/>
</dbReference>
<dbReference type="eggNOG" id="COG0789">
    <property type="taxonomic scope" value="Bacteria"/>
</dbReference>
<evidence type="ECO:0000256" key="2">
    <source>
        <dbReference type="ARBA" id="ARBA00023125"/>
    </source>
</evidence>
<proteinExistence type="predicted"/>